<comment type="function">
    <text evidence="2">mRNA-binding protein involved in proper cytoplasmic distribution of mitochondria.</text>
</comment>
<dbReference type="Pfam" id="PF12807">
    <property type="entry name" value="eIF3_p135"/>
    <property type="match status" value="1"/>
</dbReference>
<dbReference type="InterPro" id="IPR027523">
    <property type="entry name" value="CLU_prot"/>
</dbReference>
<dbReference type="GO" id="GO:0003729">
    <property type="term" value="F:mRNA binding"/>
    <property type="evidence" value="ECO:0007669"/>
    <property type="project" value="TreeGrafter"/>
</dbReference>
<dbReference type="Pfam" id="PF13236">
    <property type="entry name" value="CLU"/>
    <property type="match status" value="1"/>
</dbReference>
<dbReference type="InterPro" id="IPR033646">
    <property type="entry name" value="CLU-central"/>
</dbReference>
<comment type="subcellular location">
    <subcellularLocation>
        <location evidence="2">Cytoplasm</location>
    </subcellularLocation>
</comment>
<dbReference type="GO" id="GO:0048312">
    <property type="term" value="P:intracellular distribution of mitochondria"/>
    <property type="evidence" value="ECO:0007669"/>
    <property type="project" value="TreeGrafter"/>
</dbReference>
<feature type="compositionally biased region" description="Polar residues" evidence="4">
    <location>
        <begin position="986"/>
        <end position="999"/>
    </location>
</feature>
<dbReference type="SUPFAM" id="SSF103107">
    <property type="entry name" value="Hypothetical protein c14orf129, hspc210"/>
    <property type="match status" value="1"/>
</dbReference>
<protein>
    <recommendedName>
        <fullName evidence="2">Clustered mitochondria protein homolog</fullName>
    </recommendedName>
    <alternativeName>
        <fullName evidence="2">Protein TIF31 homolog</fullName>
    </alternativeName>
</protein>
<dbReference type="CDD" id="cd15466">
    <property type="entry name" value="CLU-central"/>
    <property type="match status" value="1"/>
</dbReference>
<feature type="region of interest" description="Disordered" evidence="4">
    <location>
        <begin position="1322"/>
        <end position="1358"/>
    </location>
</feature>
<dbReference type="Pfam" id="PF13374">
    <property type="entry name" value="TPR_10"/>
    <property type="match status" value="2"/>
</dbReference>
<keyword evidence="1 2" id="KW-0963">Cytoplasm</keyword>
<feature type="region of interest" description="Disordered" evidence="4">
    <location>
        <begin position="943"/>
        <end position="999"/>
    </location>
</feature>
<organism evidence="6 7">
    <name type="scientific">Elasticomyces elasticus</name>
    <dbReference type="NCBI Taxonomy" id="574655"/>
    <lineage>
        <taxon>Eukaryota</taxon>
        <taxon>Fungi</taxon>
        <taxon>Dikarya</taxon>
        <taxon>Ascomycota</taxon>
        <taxon>Pezizomycotina</taxon>
        <taxon>Dothideomycetes</taxon>
        <taxon>Dothideomycetidae</taxon>
        <taxon>Mycosphaerellales</taxon>
        <taxon>Teratosphaeriaceae</taxon>
        <taxon>Elasticomyces</taxon>
    </lineage>
</organism>
<reference evidence="6" key="1">
    <citation type="submission" date="2023-08" db="EMBL/GenBank/DDBJ databases">
        <title>Black Yeasts Isolated from many extreme environments.</title>
        <authorList>
            <person name="Coleine C."/>
            <person name="Stajich J.E."/>
            <person name="Selbmann L."/>
        </authorList>
    </citation>
    <scope>NUCLEOTIDE SEQUENCE</scope>
    <source>
        <strain evidence="6">CCFEE 5810</strain>
    </source>
</reference>
<dbReference type="InterPro" id="IPR023231">
    <property type="entry name" value="GSKIP_dom_sf"/>
</dbReference>
<feature type="compositionally biased region" description="Polar residues" evidence="4">
    <location>
        <begin position="11"/>
        <end position="34"/>
    </location>
</feature>
<keyword evidence="2" id="KW-0694">RNA-binding</keyword>
<evidence type="ECO:0000259" key="5">
    <source>
        <dbReference type="PROSITE" id="PS51823"/>
    </source>
</evidence>
<evidence type="ECO:0000256" key="4">
    <source>
        <dbReference type="SAM" id="MobiDB-lite"/>
    </source>
</evidence>
<dbReference type="EMBL" id="JAVRQU010000001">
    <property type="protein sequence ID" value="KAK5707980.1"/>
    <property type="molecule type" value="Genomic_DNA"/>
</dbReference>
<dbReference type="HAMAP" id="MF_03013">
    <property type="entry name" value="CLU"/>
    <property type="match status" value="1"/>
</dbReference>
<keyword evidence="3" id="KW-0802">TPR repeat</keyword>
<dbReference type="Pfam" id="PF15044">
    <property type="entry name" value="CLU_N"/>
    <property type="match status" value="1"/>
</dbReference>
<sequence length="1358" mass="149336">MAEDGTKEDVQTSTESNGPTPDQTPNGHATSLTNGDAKPDEDGVPTDTILKLRVNLPDAQSVTLMISPQEQIQDIRQSIVDQPHTFQYSCFHLEFNNSRINDFIELSEIPDFPTKSSSEDGTETEPVFTLVEDPYTEAQARMHVVRVRELIGAAGNRVDYVSGVDAGGSLCEDVEVQSPQSTAEKNAKSKDDISHVEGYDLGAAGPISTLLAKPRDPAPKTVKSLSLSAWNPPPHHLRMRGHLLYLQATTLEGDQHYITSHITGFYVNKSTNAKFDPEPRQMSKASRAHSLIGLLSQISEKFAGQFVALQEYNGQRDPLASYALSNSIPAAPWMVASSSLALSSHQPDLTRTQEPYLLSGADNAETLRDWNEEFQSTRELPKETVQDRVFRERLTSKLFAEYTDAAVRGAVLVGRGEVQSLNPTEGKDAQIFLYNNVFYSFGADGMGTFAENGGDEAARVASGKDVMGVKAVNQLDIGGLFTAGTVVVDYLGKRIIGQSIVPGIFKQRDPGENQIDYGGVEGKDVIASHEGFKQPFQELSKALRVKGHGVWDKEGKRHDLEGSVETKGLLGTDGRKYVLDLYRTTPLDVAWLEEHYGEGQEEGKAYLHRMAVLRAELVEGFRVQRLREYIRVQLAKQGEEKEGKALANGDAETAKSEKEEGKEAVGGAETNGEESAAKTNGEHVDGEQANGDSEVALTNGDGEVAKDARAQRETVDVSGFSFTLNPDVFSGQQPQTDEEKAEMEQDEKDVRAVCTYLTDDVIPRMIREMQEGDVGFPMDGQSLVREMHKRGINARYLGMIARLCGEKEGDKRLVALRALAQQEMVARAFKHVVNGLLRGVPAVFAQGCVSHALNCLLGGEVNGKPEAEVDEQLKAMYPEVEFKFAEFTPETLRVEVVRQIALRFRYEVSGQLVQRGKEMQLLREICLKLGLQLEAKEYRFTKDAPAEQQQTVQKKVSSESLEVPQTNGVHAEGGSNKKKKKKHQGDQSPNRAASVSPVSAPTTFRAENVVNIVPLVKEASPRSMLAEEALDAGRMSLQQDQKELGQELLLESLSLHEQIYGILHPEVARVYYALSTLYFSLDEKNAAVELAKKAVIVSERTLGVDNSETILAYLNLSLMEHATGNTRNGLAYVRHALDLWKIVYGARHPDSITTINNAAVMLQSMKHFHESRRWFEASLDICLEVAGKESVNTATLLFQYAQALALDHDSKSAVDRMRESRNIFSHLLGEENQNTKEADNWLKTLVTSALNQGKAAKQASELLQAGGGNRRMFMRNGARRLGGMGQRPQASGSAAAQDVAEAEKAVRSSGLDKRSLDELVRYVNGDKQERKTKRKGVAPKGRQGRAATLTERPAASAQ</sequence>
<name>A0AAN7WJS2_9PEZI</name>
<feature type="region of interest" description="Disordered" evidence="4">
    <location>
        <begin position="1"/>
        <end position="45"/>
    </location>
</feature>
<feature type="domain" description="Clu" evidence="5">
    <location>
        <begin position="348"/>
        <end position="592"/>
    </location>
</feature>
<accession>A0AAN7WJS2</accession>
<dbReference type="PANTHER" id="PTHR12601:SF6">
    <property type="entry name" value="CLUSTERED MITOCHONDRIA PROTEIN HOMOLOG"/>
    <property type="match status" value="1"/>
</dbReference>
<dbReference type="PROSITE" id="PS50005">
    <property type="entry name" value="TPR"/>
    <property type="match status" value="1"/>
</dbReference>
<dbReference type="InterPro" id="IPR025697">
    <property type="entry name" value="CLU_dom"/>
</dbReference>
<feature type="compositionally biased region" description="Basic and acidic residues" evidence="4">
    <location>
        <begin position="652"/>
        <end position="663"/>
    </location>
</feature>
<dbReference type="PROSITE" id="PS51823">
    <property type="entry name" value="CLU"/>
    <property type="match status" value="1"/>
</dbReference>
<evidence type="ECO:0000256" key="1">
    <source>
        <dbReference type="ARBA" id="ARBA00022490"/>
    </source>
</evidence>
<evidence type="ECO:0000256" key="2">
    <source>
        <dbReference type="HAMAP-Rule" id="MF_03013"/>
    </source>
</evidence>
<dbReference type="FunFam" id="1.25.40.10:FF:000293">
    <property type="entry name" value="Clustered mitochondria protein homolog"/>
    <property type="match status" value="1"/>
</dbReference>
<dbReference type="InterPro" id="IPR011990">
    <property type="entry name" value="TPR-like_helical_dom_sf"/>
</dbReference>
<comment type="caution">
    <text evidence="6">The sequence shown here is derived from an EMBL/GenBank/DDBJ whole genome shotgun (WGS) entry which is preliminary data.</text>
</comment>
<comment type="similarity">
    <text evidence="2">Belongs to the CLU family.</text>
</comment>
<dbReference type="InterPro" id="IPR028275">
    <property type="entry name" value="CLU_N"/>
</dbReference>
<dbReference type="GO" id="GO:0007005">
    <property type="term" value="P:mitochondrion organization"/>
    <property type="evidence" value="ECO:0007669"/>
    <property type="project" value="UniProtKB-UniRule"/>
</dbReference>
<gene>
    <name evidence="2 6" type="primary">CLU1</name>
    <name evidence="2" type="synonym">TIF31</name>
    <name evidence="6" type="ORF">LTR97_000519</name>
</gene>
<dbReference type="SUPFAM" id="SSF48452">
    <property type="entry name" value="TPR-like"/>
    <property type="match status" value="2"/>
</dbReference>
<dbReference type="Pfam" id="PF13424">
    <property type="entry name" value="TPR_12"/>
    <property type="match status" value="1"/>
</dbReference>
<proteinExistence type="inferred from homology"/>
<dbReference type="InterPro" id="IPR019734">
    <property type="entry name" value="TPR_rpt"/>
</dbReference>
<dbReference type="Gene3D" id="1.25.40.10">
    <property type="entry name" value="Tetratricopeptide repeat domain"/>
    <property type="match status" value="2"/>
</dbReference>
<dbReference type="PANTHER" id="PTHR12601">
    <property type="entry name" value="EUKARYOTIC TRANSLATION INITIATION FACTOR 3 SUBUNIT EIF-3"/>
    <property type="match status" value="1"/>
</dbReference>
<evidence type="ECO:0000256" key="3">
    <source>
        <dbReference type="PROSITE-ProRule" id="PRU00339"/>
    </source>
</evidence>
<evidence type="ECO:0000313" key="6">
    <source>
        <dbReference type="EMBL" id="KAK5707980.1"/>
    </source>
</evidence>
<dbReference type="GO" id="GO:0005737">
    <property type="term" value="C:cytoplasm"/>
    <property type="evidence" value="ECO:0007669"/>
    <property type="project" value="UniProtKB-SubCell"/>
</dbReference>
<dbReference type="Proteomes" id="UP001310594">
    <property type="component" value="Unassembled WGS sequence"/>
</dbReference>
<feature type="region of interest" description="Disordered" evidence="4">
    <location>
        <begin position="638"/>
        <end position="698"/>
    </location>
</feature>
<feature type="compositionally biased region" description="Polar residues" evidence="4">
    <location>
        <begin position="947"/>
        <end position="968"/>
    </location>
</feature>
<feature type="compositionally biased region" description="Basic and acidic residues" evidence="4">
    <location>
        <begin position="1"/>
        <end position="10"/>
    </location>
</feature>
<evidence type="ECO:0000313" key="7">
    <source>
        <dbReference type="Proteomes" id="UP001310594"/>
    </source>
</evidence>
<comment type="subunit">
    <text evidence="2">May associate with the eukaryotic translation initiation factor 3 (eIF-3) complex.</text>
</comment>
<feature type="repeat" description="TPR" evidence="3">
    <location>
        <begin position="1068"/>
        <end position="1101"/>
    </location>
</feature>